<dbReference type="EMBL" id="KQ965766">
    <property type="protein sequence ID" value="KXS14787.1"/>
    <property type="molecule type" value="Genomic_DNA"/>
</dbReference>
<reference evidence="1 2" key="1">
    <citation type="journal article" date="2015" name="Genome Biol. Evol.">
        <title>Phylogenomic analyses indicate that early fungi evolved digesting cell walls of algal ancestors of land plants.</title>
        <authorList>
            <person name="Chang Y."/>
            <person name="Wang S."/>
            <person name="Sekimoto S."/>
            <person name="Aerts A.L."/>
            <person name="Choi C."/>
            <person name="Clum A."/>
            <person name="LaButti K.M."/>
            <person name="Lindquist E.A."/>
            <person name="Yee Ngan C."/>
            <person name="Ohm R.A."/>
            <person name="Salamov A.A."/>
            <person name="Grigoriev I.V."/>
            <person name="Spatafora J.W."/>
            <person name="Berbee M.L."/>
        </authorList>
    </citation>
    <scope>NUCLEOTIDE SEQUENCE [LARGE SCALE GENOMIC DNA]</scope>
    <source>
        <strain evidence="1 2">JEL478</strain>
    </source>
</reference>
<dbReference type="AlphaFoldDB" id="A0A139ADD9"/>
<gene>
    <name evidence="1" type="ORF">M427DRAFT_334493</name>
</gene>
<sequence>MVRWAGRLAESMPSLMALGIAGCRKVTEKSDDLPSSSHRVVNCSPVENLFAFIFGCQRSGKDRTEFVATTAHAFLEPFSACRSILEPVLIRMH</sequence>
<accession>A0A139ADD9</accession>
<dbReference type="Proteomes" id="UP000070544">
    <property type="component" value="Unassembled WGS sequence"/>
</dbReference>
<proteinExistence type="predicted"/>
<dbReference type="PROSITE" id="PS51257">
    <property type="entry name" value="PROKAR_LIPOPROTEIN"/>
    <property type="match status" value="1"/>
</dbReference>
<evidence type="ECO:0000313" key="2">
    <source>
        <dbReference type="Proteomes" id="UP000070544"/>
    </source>
</evidence>
<evidence type="ECO:0000313" key="1">
    <source>
        <dbReference type="EMBL" id="KXS14787.1"/>
    </source>
</evidence>
<organism evidence="1 2">
    <name type="scientific">Gonapodya prolifera (strain JEL478)</name>
    <name type="common">Monoblepharis prolifera</name>
    <dbReference type="NCBI Taxonomy" id="1344416"/>
    <lineage>
        <taxon>Eukaryota</taxon>
        <taxon>Fungi</taxon>
        <taxon>Fungi incertae sedis</taxon>
        <taxon>Chytridiomycota</taxon>
        <taxon>Chytridiomycota incertae sedis</taxon>
        <taxon>Monoblepharidomycetes</taxon>
        <taxon>Monoblepharidales</taxon>
        <taxon>Gonapodyaceae</taxon>
        <taxon>Gonapodya</taxon>
    </lineage>
</organism>
<protein>
    <submittedName>
        <fullName evidence="1">Uncharacterized protein</fullName>
    </submittedName>
</protein>
<keyword evidence="2" id="KW-1185">Reference proteome</keyword>
<name>A0A139ADD9_GONPJ</name>